<dbReference type="AlphaFoldDB" id="A0A239EEW3"/>
<sequence>MTLSFRPFSGRLLSRLPGVRRDILGDAVEQITLAPALERDAPPAYCLPGDLDRVVKVQEETNWDYELFRLKAGPCPHGATVAYRIPDVVMAHGALFSRRGYLALRKYDGPHVLTGPIEEIGEAMLCTSSVAERYFGHWLRDGLLYEELAATRGWSPIVTRRKPWLHEPGYRALLGREARAVERARIGQLWLVDDRGLNQSWAERLAALRSRLRAQARPGGPKRVFLTRGVTGSPRHLANEAQIAALLAARGFAILNPEKEKVADIVDMLANAEMTVFVEGSAHNHVLMAAPQGSVALAIQPPDRFNAHFKPFADAAGIGWGYVVADPVEQGFTLPPERLFQLIEQVEQAR</sequence>
<organism evidence="2 3">
    <name type="scientific">Edaphosphingomonas laterariae</name>
    <dbReference type="NCBI Taxonomy" id="861865"/>
    <lineage>
        <taxon>Bacteria</taxon>
        <taxon>Pseudomonadati</taxon>
        <taxon>Pseudomonadota</taxon>
        <taxon>Alphaproteobacteria</taxon>
        <taxon>Sphingomonadales</taxon>
        <taxon>Rhizorhabdaceae</taxon>
        <taxon>Edaphosphingomonas</taxon>
    </lineage>
</organism>
<evidence type="ECO:0000313" key="2">
    <source>
        <dbReference type="EMBL" id="SNS42432.1"/>
    </source>
</evidence>
<dbReference type="Proteomes" id="UP000198281">
    <property type="component" value="Unassembled WGS sequence"/>
</dbReference>
<dbReference type="InterPro" id="IPR049625">
    <property type="entry name" value="Glyco_transf_61_cat"/>
</dbReference>
<gene>
    <name evidence="2" type="ORF">SAMN06295912_10672</name>
</gene>
<name>A0A239EEW3_9SPHN</name>
<feature type="domain" description="Glycosyltransferase 61 catalytic" evidence="1">
    <location>
        <begin position="135"/>
        <end position="294"/>
    </location>
</feature>
<keyword evidence="3" id="KW-1185">Reference proteome</keyword>
<dbReference type="GO" id="GO:0016757">
    <property type="term" value="F:glycosyltransferase activity"/>
    <property type="evidence" value="ECO:0007669"/>
    <property type="project" value="InterPro"/>
</dbReference>
<reference evidence="3" key="1">
    <citation type="submission" date="2017-06" db="EMBL/GenBank/DDBJ databases">
        <authorList>
            <person name="Varghese N."/>
            <person name="Submissions S."/>
        </authorList>
    </citation>
    <scope>NUCLEOTIDE SEQUENCE [LARGE SCALE GENOMIC DNA]</scope>
    <source>
        <strain evidence="3">LNB2</strain>
    </source>
</reference>
<dbReference type="EMBL" id="FZOS01000006">
    <property type="protein sequence ID" value="SNS42432.1"/>
    <property type="molecule type" value="Genomic_DNA"/>
</dbReference>
<evidence type="ECO:0000313" key="3">
    <source>
        <dbReference type="Proteomes" id="UP000198281"/>
    </source>
</evidence>
<proteinExistence type="predicted"/>
<protein>
    <recommendedName>
        <fullName evidence="1">Glycosyltransferase 61 catalytic domain-containing protein</fullName>
    </recommendedName>
</protein>
<dbReference type="OrthoDB" id="6935590at2"/>
<dbReference type="Pfam" id="PF04577">
    <property type="entry name" value="Glyco_transf_61"/>
    <property type="match status" value="1"/>
</dbReference>
<evidence type="ECO:0000259" key="1">
    <source>
        <dbReference type="Pfam" id="PF04577"/>
    </source>
</evidence>
<accession>A0A239EEW3</accession>